<keyword evidence="9" id="KW-1185">Reference proteome</keyword>
<dbReference type="EMBL" id="JACHGY010000001">
    <property type="protein sequence ID" value="MBB6431148.1"/>
    <property type="molecule type" value="Genomic_DNA"/>
</dbReference>
<feature type="transmembrane region" description="Helical" evidence="5">
    <location>
        <begin position="206"/>
        <end position="224"/>
    </location>
</feature>
<dbReference type="InterPro" id="IPR002645">
    <property type="entry name" value="STAS_dom"/>
</dbReference>
<feature type="transmembrane region" description="Helical" evidence="5">
    <location>
        <begin position="71"/>
        <end position="88"/>
    </location>
</feature>
<evidence type="ECO:0000259" key="7">
    <source>
        <dbReference type="PROSITE" id="PS50801"/>
    </source>
</evidence>
<keyword evidence="2 5" id="KW-0812">Transmembrane</keyword>
<dbReference type="InterPro" id="IPR001902">
    <property type="entry name" value="SLC26A/SulP_fam"/>
</dbReference>
<feature type="transmembrane region" description="Helical" evidence="5">
    <location>
        <begin position="281"/>
        <end position="300"/>
    </location>
</feature>
<feature type="transmembrane region" description="Helical" evidence="5">
    <location>
        <begin position="411"/>
        <end position="441"/>
    </location>
</feature>
<feature type="transmembrane region" description="Helical" evidence="5">
    <location>
        <begin position="152"/>
        <end position="174"/>
    </location>
</feature>
<dbReference type="CDD" id="cd07042">
    <property type="entry name" value="STAS_SulP_like_sulfate_transporter"/>
    <property type="match status" value="1"/>
</dbReference>
<feature type="transmembrane region" description="Helical" evidence="5">
    <location>
        <begin position="231"/>
        <end position="248"/>
    </location>
</feature>
<comment type="subcellular location">
    <subcellularLocation>
        <location evidence="1">Membrane</location>
        <topology evidence="1">Multi-pass membrane protein</topology>
    </subcellularLocation>
</comment>
<feature type="chain" id="PRO_5030765229" evidence="6">
    <location>
        <begin position="25"/>
        <end position="614"/>
    </location>
</feature>
<feature type="transmembrane region" description="Helical" evidence="5">
    <location>
        <begin position="120"/>
        <end position="140"/>
    </location>
</feature>
<evidence type="ECO:0000256" key="6">
    <source>
        <dbReference type="SAM" id="SignalP"/>
    </source>
</evidence>
<sequence>MGFFGRTSKTCVAGCRFAASPVLSAGTSLARTTRQYNPTQFRGDAIAGLTVAMVAIPQSMAFATIAGVPPIYGVYTAIVGAIVGAFLTSSPHLSLGPTNTMSLLVSSGFVALAVTEGQVLQVAIMLTVFAGLIQILFALARMGELVRFVSHSVIVGFSAGAGVLIAVGQVPAFIGVSLQDTSSNFQGVGEKIDRLFQAIRLNAQHISWEPIAVGLFSLAIVLVCKRISKWLPSYLLATVAGGVVVYLMNWTEADLALVGDLDRGLPKLALPELDWHAYRPMFAPALAIALVGMLDAYGIGKKLAARSGDRIDANQEFLCVGTTNVVGGFFSCIPSTGSYSRSALNEAAGARTRFAGLMTGVFVAVIFIALAPAARYIPMTSIAAILFVIAYGLIDLDYVRRIAKSNPADHLVCIGTFVATLILSLEIAVFVGIFLTIALYLQRARQLYITEMVRTPGVASGFIERPLKGDKPQSICGEGDADHDADPDIVFLQVEGNLFFAAADDLQDRFNDLLASDARAVILRLKRTHMVDATIMHVIEQFNRQMKKADRHLILCGLRPRMYDRMREYGLVDDLGEENVIVSDNEPFSAAKAAVERARLLVGPKADETPEPAS</sequence>
<reference evidence="8 9" key="1">
    <citation type="submission" date="2020-08" db="EMBL/GenBank/DDBJ databases">
        <title>Genomic Encyclopedia of Type Strains, Phase IV (KMG-IV): sequencing the most valuable type-strain genomes for metagenomic binning, comparative biology and taxonomic classification.</title>
        <authorList>
            <person name="Goeker M."/>
        </authorList>
    </citation>
    <scope>NUCLEOTIDE SEQUENCE [LARGE SCALE GENOMIC DNA]</scope>
    <source>
        <strain evidence="8 9">DSM 103725</strain>
    </source>
</reference>
<dbReference type="Pfam" id="PF00916">
    <property type="entry name" value="Sulfate_transp"/>
    <property type="match status" value="1"/>
</dbReference>
<evidence type="ECO:0000256" key="1">
    <source>
        <dbReference type="ARBA" id="ARBA00004141"/>
    </source>
</evidence>
<evidence type="ECO:0000256" key="5">
    <source>
        <dbReference type="SAM" id="Phobius"/>
    </source>
</evidence>
<name>A0A7X0LML5_9BACT</name>
<proteinExistence type="predicted"/>
<dbReference type="GO" id="GO:0016020">
    <property type="term" value="C:membrane"/>
    <property type="evidence" value="ECO:0007669"/>
    <property type="project" value="UniProtKB-SubCell"/>
</dbReference>
<feature type="domain" description="STAS" evidence="7">
    <location>
        <begin position="479"/>
        <end position="598"/>
    </location>
</feature>
<dbReference type="InterPro" id="IPR011547">
    <property type="entry name" value="SLC26A/SulP_dom"/>
</dbReference>
<dbReference type="AlphaFoldDB" id="A0A7X0LML5"/>
<feature type="transmembrane region" description="Helical" evidence="5">
    <location>
        <begin position="380"/>
        <end position="399"/>
    </location>
</feature>
<dbReference type="SUPFAM" id="SSF52091">
    <property type="entry name" value="SpoIIaa-like"/>
    <property type="match status" value="1"/>
</dbReference>
<dbReference type="PANTHER" id="PTHR11814">
    <property type="entry name" value="SULFATE TRANSPORTER"/>
    <property type="match status" value="1"/>
</dbReference>
<dbReference type="PROSITE" id="PS50801">
    <property type="entry name" value="STAS"/>
    <property type="match status" value="1"/>
</dbReference>
<dbReference type="RefSeq" id="WP_184678637.1">
    <property type="nucleotide sequence ID" value="NZ_JACHGY010000001.1"/>
</dbReference>
<gene>
    <name evidence="8" type="ORF">HNQ40_002954</name>
</gene>
<dbReference type="Gene3D" id="3.30.750.24">
    <property type="entry name" value="STAS domain"/>
    <property type="match status" value="1"/>
</dbReference>
<feature type="transmembrane region" description="Helical" evidence="5">
    <location>
        <begin position="354"/>
        <end position="374"/>
    </location>
</feature>
<dbReference type="InterPro" id="IPR036513">
    <property type="entry name" value="STAS_dom_sf"/>
</dbReference>
<evidence type="ECO:0000313" key="9">
    <source>
        <dbReference type="Proteomes" id="UP000541810"/>
    </source>
</evidence>
<evidence type="ECO:0000256" key="2">
    <source>
        <dbReference type="ARBA" id="ARBA00022692"/>
    </source>
</evidence>
<keyword evidence="3 5" id="KW-1133">Transmembrane helix</keyword>
<evidence type="ECO:0000313" key="8">
    <source>
        <dbReference type="EMBL" id="MBB6431148.1"/>
    </source>
</evidence>
<dbReference type="GO" id="GO:0055085">
    <property type="term" value="P:transmembrane transport"/>
    <property type="evidence" value="ECO:0007669"/>
    <property type="project" value="InterPro"/>
</dbReference>
<dbReference type="Pfam" id="PF01740">
    <property type="entry name" value="STAS"/>
    <property type="match status" value="1"/>
</dbReference>
<dbReference type="Proteomes" id="UP000541810">
    <property type="component" value="Unassembled WGS sequence"/>
</dbReference>
<organism evidence="8 9">
    <name type="scientific">Algisphaera agarilytica</name>
    <dbReference type="NCBI Taxonomy" id="1385975"/>
    <lineage>
        <taxon>Bacteria</taxon>
        <taxon>Pseudomonadati</taxon>
        <taxon>Planctomycetota</taxon>
        <taxon>Phycisphaerae</taxon>
        <taxon>Phycisphaerales</taxon>
        <taxon>Phycisphaeraceae</taxon>
        <taxon>Algisphaera</taxon>
    </lineage>
</organism>
<accession>A0A7X0LML5</accession>
<keyword evidence="4 5" id="KW-0472">Membrane</keyword>
<evidence type="ECO:0000256" key="4">
    <source>
        <dbReference type="ARBA" id="ARBA00023136"/>
    </source>
</evidence>
<protein>
    <submittedName>
        <fullName evidence="8">SulP family sulfate permease</fullName>
    </submittedName>
</protein>
<keyword evidence="6" id="KW-0732">Signal</keyword>
<comment type="caution">
    <text evidence="8">The sequence shown here is derived from an EMBL/GenBank/DDBJ whole genome shotgun (WGS) entry which is preliminary data.</text>
</comment>
<feature type="signal peptide" evidence="6">
    <location>
        <begin position="1"/>
        <end position="24"/>
    </location>
</feature>
<evidence type="ECO:0000256" key="3">
    <source>
        <dbReference type="ARBA" id="ARBA00022989"/>
    </source>
</evidence>